<keyword evidence="12" id="KW-1185">Reference proteome</keyword>
<evidence type="ECO:0000256" key="4">
    <source>
        <dbReference type="ARBA" id="ARBA00022741"/>
    </source>
</evidence>
<dbReference type="SUPFAM" id="SSF56112">
    <property type="entry name" value="Protein kinase-like (PK-like)"/>
    <property type="match status" value="1"/>
</dbReference>
<evidence type="ECO:0000256" key="6">
    <source>
        <dbReference type="ARBA" id="ARBA00022840"/>
    </source>
</evidence>
<feature type="region of interest" description="Disordered" evidence="9">
    <location>
        <begin position="570"/>
        <end position="614"/>
    </location>
</feature>
<feature type="compositionally biased region" description="Basic and acidic residues" evidence="9">
    <location>
        <begin position="491"/>
        <end position="501"/>
    </location>
</feature>
<dbReference type="EMBL" id="KL596619">
    <property type="protein sequence ID" value="KER34266.1"/>
    <property type="molecule type" value="Genomic_DNA"/>
</dbReference>
<keyword evidence="4" id="KW-0547">Nucleotide-binding</keyword>
<dbReference type="InterPro" id="IPR011009">
    <property type="entry name" value="Kinase-like_dom_sf"/>
</dbReference>
<feature type="compositionally biased region" description="Acidic residues" evidence="9">
    <location>
        <begin position="437"/>
        <end position="446"/>
    </location>
</feature>
<dbReference type="KEGG" id="ovi:T265_00116"/>
<dbReference type="RefSeq" id="XP_009162037.1">
    <property type="nucleotide sequence ID" value="XM_009163773.1"/>
</dbReference>
<dbReference type="STRING" id="6198.A0A075A4H2"/>
<name>A0A075A4H2_OPIVI</name>
<feature type="region of interest" description="Disordered" evidence="9">
    <location>
        <begin position="987"/>
        <end position="1009"/>
    </location>
</feature>
<dbReference type="InterPro" id="IPR050236">
    <property type="entry name" value="Ser_Thr_kinase_AGC"/>
</dbReference>
<feature type="compositionally biased region" description="Polar residues" evidence="9">
    <location>
        <begin position="653"/>
        <end position="662"/>
    </location>
</feature>
<dbReference type="InterPro" id="IPR000719">
    <property type="entry name" value="Prot_kinase_dom"/>
</dbReference>
<feature type="compositionally biased region" description="Low complexity" evidence="9">
    <location>
        <begin position="577"/>
        <end position="587"/>
    </location>
</feature>
<protein>
    <recommendedName>
        <fullName evidence="1">non-specific serine/threonine protein kinase</fullName>
        <ecNumber evidence="1">2.7.11.1</ecNumber>
    </recommendedName>
</protein>
<evidence type="ECO:0000256" key="1">
    <source>
        <dbReference type="ARBA" id="ARBA00012513"/>
    </source>
</evidence>
<feature type="region of interest" description="Disordered" evidence="9">
    <location>
        <begin position="390"/>
        <end position="423"/>
    </location>
</feature>
<dbReference type="AlphaFoldDB" id="A0A075A4H2"/>
<reference evidence="11 12" key="1">
    <citation type="submission" date="2013-11" db="EMBL/GenBank/DDBJ databases">
        <title>Opisthorchis viverrini - life in the bile duct.</title>
        <authorList>
            <person name="Young N.D."/>
            <person name="Nagarajan N."/>
            <person name="Lin S.J."/>
            <person name="Korhonen P.K."/>
            <person name="Jex A.R."/>
            <person name="Hall R.S."/>
            <person name="Safavi-Hemami H."/>
            <person name="Kaewkong W."/>
            <person name="Bertrand D."/>
            <person name="Gao S."/>
            <person name="Seet Q."/>
            <person name="Wongkham S."/>
            <person name="Teh B.T."/>
            <person name="Wongkham C."/>
            <person name="Intapan P.M."/>
            <person name="Maleewong W."/>
            <person name="Yang X."/>
            <person name="Hu M."/>
            <person name="Wang Z."/>
            <person name="Hofmann A."/>
            <person name="Sternberg P.W."/>
            <person name="Tan P."/>
            <person name="Wang J."/>
            <person name="Gasser R.B."/>
        </authorList>
    </citation>
    <scope>NUCLEOTIDE SEQUENCE [LARGE SCALE GENOMIC DNA]</scope>
</reference>
<feature type="compositionally biased region" description="Basic and acidic residues" evidence="9">
    <location>
        <begin position="517"/>
        <end position="529"/>
    </location>
</feature>
<feature type="compositionally biased region" description="Basic and acidic residues" evidence="9">
    <location>
        <begin position="844"/>
        <end position="854"/>
    </location>
</feature>
<organism evidence="11 12">
    <name type="scientific">Opisthorchis viverrini</name>
    <name type="common">Southeast Asian liver fluke</name>
    <dbReference type="NCBI Taxonomy" id="6198"/>
    <lineage>
        <taxon>Eukaryota</taxon>
        <taxon>Metazoa</taxon>
        <taxon>Spiralia</taxon>
        <taxon>Lophotrochozoa</taxon>
        <taxon>Platyhelminthes</taxon>
        <taxon>Trematoda</taxon>
        <taxon>Digenea</taxon>
        <taxon>Opisthorchiida</taxon>
        <taxon>Opisthorchiata</taxon>
        <taxon>Opisthorchiidae</taxon>
        <taxon>Opisthorchis</taxon>
    </lineage>
</organism>
<evidence type="ECO:0000256" key="3">
    <source>
        <dbReference type="ARBA" id="ARBA00022679"/>
    </source>
</evidence>
<dbReference type="GO" id="GO:0004674">
    <property type="term" value="F:protein serine/threonine kinase activity"/>
    <property type="evidence" value="ECO:0007669"/>
    <property type="project" value="UniProtKB-KW"/>
</dbReference>
<evidence type="ECO:0000313" key="11">
    <source>
        <dbReference type="EMBL" id="KER34266.1"/>
    </source>
</evidence>
<dbReference type="GeneID" id="20314304"/>
<dbReference type="GO" id="GO:0035556">
    <property type="term" value="P:intracellular signal transduction"/>
    <property type="evidence" value="ECO:0007669"/>
    <property type="project" value="TreeGrafter"/>
</dbReference>
<feature type="region of interest" description="Disordered" evidence="9">
    <location>
        <begin position="435"/>
        <end position="502"/>
    </location>
</feature>
<dbReference type="CTD" id="20314304"/>
<feature type="compositionally biased region" description="Acidic residues" evidence="9">
    <location>
        <begin position="855"/>
        <end position="865"/>
    </location>
</feature>
<evidence type="ECO:0000313" key="12">
    <source>
        <dbReference type="Proteomes" id="UP000054324"/>
    </source>
</evidence>
<keyword evidence="6" id="KW-0067">ATP-binding</keyword>
<dbReference type="Gene3D" id="1.10.510.10">
    <property type="entry name" value="Transferase(Phosphotransferase) domain 1"/>
    <property type="match status" value="1"/>
</dbReference>
<feature type="region of interest" description="Disordered" evidence="9">
    <location>
        <begin position="844"/>
        <end position="866"/>
    </location>
</feature>
<dbReference type="OrthoDB" id="4062651at2759"/>
<dbReference type="SMART" id="SM00220">
    <property type="entry name" value="S_TKc"/>
    <property type="match status" value="1"/>
</dbReference>
<dbReference type="PANTHER" id="PTHR24356">
    <property type="entry name" value="SERINE/THREONINE-PROTEIN KINASE"/>
    <property type="match status" value="1"/>
</dbReference>
<gene>
    <name evidence="11" type="ORF">T265_00116</name>
</gene>
<evidence type="ECO:0000256" key="8">
    <source>
        <dbReference type="ARBA" id="ARBA00048679"/>
    </source>
</evidence>
<evidence type="ECO:0000256" key="7">
    <source>
        <dbReference type="ARBA" id="ARBA00047899"/>
    </source>
</evidence>
<proteinExistence type="predicted"/>
<sequence>MRWPGKVLEARLRASLRRLFRRRKRRSQRLGLPMMSRPCSGENCPNYHAISPYSRWTDNDVSLGYRQSFKDTSPVRPYSSGIYGIQTQGIVSPTYSPFLNEICTKKLSKSDASVNTDVSSVYQVHDAFSQVEPGEPDKILNNTYTDNAMYLHEPRHYRSNMLTSSTDSKAQNEFQPRREMQKHMSATFNPKASEIQNDIMLVEPYYTDPSPVEGTEISKRSTSTPKRKQFYAGDSYLRMNVPTPDCLRLPACSPNINTRSSYEMDLAQRPSTDDMAPKFISFEPQINVGNSRKHCNLSQCSFAGNNWIKLFHDESVQLKEESHSTTSGQLQLISDLLVSPVQDRSLSCSHQKSAKECGDEDMLLTRQKRAGILAKQPNILHSKQFRSKSAYESVKAEQQAAGSGQEHSNKLRSSAIKPRASAVSTDRSSVGFHVLDEWDPGTDSLEDQNACSSRSGRQSLSSQRRPGLSRSCSFAKKAPESCTSYPSTARRPADTASHRLSETQMIYHNCSMINKELPTRRSEKSDRSLPKSTLFPHSASDDGDASKLRFERSADRSSISSIHNRRFAATKSITMASSKRSFSRSPSQIKKPQKQRGALPASNDHNECPTGRHSDIKPDKPCICLLVKRMVIAQSKPVLYSWHLPLKKPVTNPRLSRSTSGKPTGFSAEAEHRGETPSISAGKTLVPSLPNFQLARPTRMVRGGQGTVAWVTNVSTGQFYALKFKQREGRSDSTWAIERREAKLLRHARHDFIVRLFHIYETEDTLFMALEWLDGGCLWNHIARTGTLPECYATYYAACILCALRYLHSISIVYRDMKAENVVLDQRGRPKLIDFGMAKRFRSSTEVDQNHDSLEEGSNDSEDFDQPPTRYYFAAYLAPEIYDHSQSTCHFIDSWGLGYILVEMLLGYGIFLPMPWEKEPGQHLSVDWKLNLPNDSNSRLSHICGDFVHRMLLRLPEERMTLEQAEKHAFFARVSWSRLGTIRGPDLSKCPARNATTTQPTGPGGGGRRWLTKSDNITHVPDMAFVREFFGTASNQNVIYTTHAFGLGARRSKVVKPIHTKPNDVTFNESRSLNYGATDRYRAVNSTSRPQTSLIENAIEIRGSQPGPREVKKEINKVVRNPRRQGISAN</sequence>
<evidence type="ECO:0000256" key="2">
    <source>
        <dbReference type="ARBA" id="ARBA00022527"/>
    </source>
</evidence>
<evidence type="ECO:0000256" key="9">
    <source>
        <dbReference type="SAM" id="MobiDB-lite"/>
    </source>
</evidence>
<evidence type="ECO:0000259" key="10">
    <source>
        <dbReference type="PROSITE" id="PS50011"/>
    </source>
</evidence>
<comment type="catalytic activity">
    <reaction evidence="8">
        <text>L-seryl-[protein] + ATP = O-phospho-L-seryl-[protein] + ADP + H(+)</text>
        <dbReference type="Rhea" id="RHEA:17989"/>
        <dbReference type="Rhea" id="RHEA-COMP:9863"/>
        <dbReference type="Rhea" id="RHEA-COMP:11604"/>
        <dbReference type="ChEBI" id="CHEBI:15378"/>
        <dbReference type="ChEBI" id="CHEBI:29999"/>
        <dbReference type="ChEBI" id="CHEBI:30616"/>
        <dbReference type="ChEBI" id="CHEBI:83421"/>
        <dbReference type="ChEBI" id="CHEBI:456216"/>
        <dbReference type="EC" id="2.7.11.1"/>
    </reaction>
</comment>
<feature type="domain" description="Protein kinase" evidence="10">
    <location>
        <begin position="694"/>
        <end position="971"/>
    </location>
</feature>
<keyword evidence="5" id="KW-0418">Kinase</keyword>
<dbReference type="Proteomes" id="UP000054324">
    <property type="component" value="Unassembled WGS sequence"/>
</dbReference>
<comment type="catalytic activity">
    <reaction evidence="7">
        <text>L-threonyl-[protein] + ATP = O-phospho-L-threonyl-[protein] + ADP + H(+)</text>
        <dbReference type="Rhea" id="RHEA:46608"/>
        <dbReference type="Rhea" id="RHEA-COMP:11060"/>
        <dbReference type="Rhea" id="RHEA-COMP:11605"/>
        <dbReference type="ChEBI" id="CHEBI:15378"/>
        <dbReference type="ChEBI" id="CHEBI:30013"/>
        <dbReference type="ChEBI" id="CHEBI:30616"/>
        <dbReference type="ChEBI" id="CHEBI:61977"/>
        <dbReference type="ChEBI" id="CHEBI:456216"/>
        <dbReference type="EC" id="2.7.11.1"/>
    </reaction>
</comment>
<feature type="compositionally biased region" description="Basic and acidic residues" evidence="9">
    <location>
        <begin position="604"/>
        <end position="614"/>
    </location>
</feature>
<feature type="compositionally biased region" description="Low complexity" evidence="9">
    <location>
        <begin position="452"/>
        <end position="471"/>
    </location>
</feature>
<accession>A0A075A4H2</accession>
<keyword evidence="2" id="KW-0723">Serine/threonine-protein kinase</keyword>
<dbReference type="PANTHER" id="PTHR24356:SF374">
    <property type="entry name" value="PROTEIN KINASE DOMAIN-CONTAINING PROTEIN"/>
    <property type="match status" value="1"/>
</dbReference>
<dbReference type="GO" id="GO:0005524">
    <property type="term" value="F:ATP binding"/>
    <property type="evidence" value="ECO:0007669"/>
    <property type="project" value="UniProtKB-KW"/>
</dbReference>
<evidence type="ECO:0000256" key="5">
    <source>
        <dbReference type="ARBA" id="ARBA00022777"/>
    </source>
</evidence>
<feature type="region of interest" description="Disordered" evidence="9">
    <location>
        <begin position="650"/>
        <end position="684"/>
    </location>
</feature>
<dbReference type="PROSITE" id="PS00108">
    <property type="entry name" value="PROTEIN_KINASE_ST"/>
    <property type="match status" value="1"/>
</dbReference>
<keyword evidence="3" id="KW-0808">Transferase</keyword>
<dbReference type="Pfam" id="PF00069">
    <property type="entry name" value="Pkinase"/>
    <property type="match status" value="1"/>
</dbReference>
<dbReference type="EC" id="2.7.11.1" evidence="1"/>
<dbReference type="InterPro" id="IPR008271">
    <property type="entry name" value="Ser/Thr_kinase_AS"/>
</dbReference>
<dbReference type="PROSITE" id="PS50011">
    <property type="entry name" value="PROTEIN_KINASE_DOM"/>
    <property type="match status" value="1"/>
</dbReference>
<feature type="region of interest" description="Disordered" evidence="9">
    <location>
        <begin position="517"/>
        <end position="546"/>
    </location>
</feature>